<dbReference type="InterPro" id="IPR000047">
    <property type="entry name" value="HTH_motif"/>
</dbReference>
<dbReference type="GO" id="GO:0007420">
    <property type="term" value="P:brain development"/>
    <property type="evidence" value="ECO:0007669"/>
    <property type="project" value="TreeGrafter"/>
</dbReference>
<dbReference type="GO" id="GO:0000981">
    <property type="term" value="F:DNA-binding transcription factor activity, RNA polymerase II-specific"/>
    <property type="evidence" value="ECO:0007669"/>
    <property type="project" value="InterPro"/>
</dbReference>
<dbReference type="GO" id="GO:0000978">
    <property type="term" value="F:RNA polymerase II cis-regulatory region sequence-specific DNA binding"/>
    <property type="evidence" value="ECO:0007669"/>
    <property type="project" value="TreeGrafter"/>
</dbReference>
<dbReference type="EMBL" id="BLXT01002056">
    <property type="protein sequence ID" value="GFN90553.1"/>
    <property type="molecule type" value="Genomic_DNA"/>
</dbReference>
<keyword evidence="4 5" id="KW-0539">Nucleus</keyword>
<name>A0AAV3Z5H5_9GAST</name>
<comment type="subcellular location">
    <subcellularLocation>
        <location evidence="1 5 6">Nucleus</location>
    </subcellularLocation>
</comment>
<keyword evidence="2 5" id="KW-0238">DNA-binding</keyword>
<dbReference type="InterPro" id="IPR009057">
    <property type="entry name" value="Homeodomain-like_sf"/>
</dbReference>
<dbReference type="SUPFAM" id="SSF46689">
    <property type="entry name" value="Homeodomain-like"/>
    <property type="match status" value="1"/>
</dbReference>
<evidence type="ECO:0000313" key="10">
    <source>
        <dbReference type="Proteomes" id="UP000735302"/>
    </source>
</evidence>
<dbReference type="AlphaFoldDB" id="A0AAV3Z5H5"/>
<dbReference type="PANTHER" id="PTHR24339">
    <property type="entry name" value="HOMEOBOX PROTEIN EMX-RELATED"/>
    <property type="match status" value="1"/>
</dbReference>
<evidence type="ECO:0000256" key="7">
    <source>
        <dbReference type="SAM" id="MobiDB-lite"/>
    </source>
</evidence>
<evidence type="ECO:0000256" key="2">
    <source>
        <dbReference type="ARBA" id="ARBA00023125"/>
    </source>
</evidence>
<evidence type="ECO:0000256" key="1">
    <source>
        <dbReference type="ARBA" id="ARBA00004123"/>
    </source>
</evidence>
<dbReference type="Proteomes" id="UP000735302">
    <property type="component" value="Unassembled WGS sequence"/>
</dbReference>
<feature type="compositionally biased region" description="Polar residues" evidence="7">
    <location>
        <begin position="289"/>
        <end position="306"/>
    </location>
</feature>
<dbReference type="Gene3D" id="1.10.10.60">
    <property type="entry name" value="Homeodomain-like"/>
    <property type="match status" value="1"/>
</dbReference>
<evidence type="ECO:0000259" key="8">
    <source>
        <dbReference type="PROSITE" id="PS50071"/>
    </source>
</evidence>
<feature type="region of interest" description="Disordered" evidence="7">
    <location>
        <begin position="285"/>
        <end position="311"/>
    </location>
</feature>
<evidence type="ECO:0000313" key="9">
    <source>
        <dbReference type="EMBL" id="GFN90553.1"/>
    </source>
</evidence>
<dbReference type="InterPro" id="IPR050877">
    <property type="entry name" value="EMX-VAX-Noto_Homeobox_TFs"/>
</dbReference>
<feature type="domain" description="Homeobox" evidence="8">
    <location>
        <begin position="53"/>
        <end position="113"/>
    </location>
</feature>
<evidence type="ECO:0000256" key="4">
    <source>
        <dbReference type="ARBA" id="ARBA00023242"/>
    </source>
</evidence>
<organism evidence="9 10">
    <name type="scientific">Plakobranchus ocellatus</name>
    <dbReference type="NCBI Taxonomy" id="259542"/>
    <lineage>
        <taxon>Eukaryota</taxon>
        <taxon>Metazoa</taxon>
        <taxon>Spiralia</taxon>
        <taxon>Lophotrochozoa</taxon>
        <taxon>Mollusca</taxon>
        <taxon>Gastropoda</taxon>
        <taxon>Heterobranchia</taxon>
        <taxon>Euthyneura</taxon>
        <taxon>Panpulmonata</taxon>
        <taxon>Sacoglossa</taxon>
        <taxon>Placobranchoidea</taxon>
        <taxon>Plakobranchidae</taxon>
        <taxon>Plakobranchus</taxon>
    </lineage>
</organism>
<feature type="compositionally biased region" description="Polar residues" evidence="7">
    <location>
        <begin position="1"/>
        <end position="14"/>
    </location>
</feature>
<gene>
    <name evidence="9" type="ORF">PoB_001705900</name>
</gene>
<dbReference type="InterPro" id="IPR017970">
    <property type="entry name" value="Homeobox_CS"/>
</dbReference>
<dbReference type="PROSITE" id="PS50071">
    <property type="entry name" value="HOMEOBOX_2"/>
    <property type="match status" value="1"/>
</dbReference>
<evidence type="ECO:0000256" key="3">
    <source>
        <dbReference type="ARBA" id="ARBA00023155"/>
    </source>
</evidence>
<sequence length="435" mass="49471">MTDQSIGEHQSSQHGCGERQEKKKWPGYCQTITVKDSHGGVKELVFPKALDLDRPKRERTTFSAEQLGRLEEEFRLNQYLVGKDRTALARSLGLSETQVKVWFQNRRTKHKKDKEKRVEGVDSQAESQAAQNVLKLLEYKTAFNYNTTLTGQGISNPGIHYANAEVPTGMPLPPVTLPTSLPSNFIDLSRHCSSRALDLRSAVPFHTEVDPNHPGLRKKHNNHWSKGYDFGECNNTLFTPCRSNESTQRKNVCSKLAQATSSSQHETPYLEASHHRKFSSADLIRKTRSSPCKTQPACTTTSNSNPKIDKSGAMRIPIRPEEMAWPKVAKGYGDFRLGQDNTMFPKMNHDRHMSTPKDLPFQNIREYESQRNLTSVHCNIARNLRPWQFLEYPNTFTYPLPMNYPENSQGTVQNRLPSISNVPTCVSNPYLYDMS</sequence>
<reference evidence="9 10" key="1">
    <citation type="journal article" date="2021" name="Elife">
        <title>Chloroplast acquisition without the gene transfer in kleptoplastic sea slugs, Plakobranchus ocellatus.</title>
        <authorList>
            <person name="Maeda T."/>
            <person name="Takahashi S."/>
            <person name="Yoshida T."/>
            <person name="Shimamura S."/>
            <person name="Takaki Y."/>
            <person name="Nagai Y."/>
            <person name="Toyoda A."/>
            <person name="Suzuki Y."/>
            <person name="Arimoto A."/>
            <person name="Ishii H."/>
            <person name="Satoh N."/>
            <person name="Nishiyama T."/>
            <person name="Hasebe M."/>
            <person name="Maruyama T."/>
            <person name="Minagawa J."/>
            <person name="Obokata J."/>
            <person name="Shigenobu S."/>
        </authorList>
    </citation>
    <scope>NUCLEOTIDE SEQUENCE [LARGE SCALE GENOMIC DNA]</scope>
</reference>
<evidence type="ECO:0000256" key="5">
    <source>
        <dbReference type="PROSITE-ProRule" id="PRU00108"/>
    </source>
</evidence>
<comment type="caution">
    <text evidence="9">The sequence shown here is derived from an EMBL/GenBank/DDBJ whole genome shotgun (WGS) entry which is preliminary data.</text>
</comment>
<dbReference type="PROSITE" id="PS00027">
    <property type="entry name" value="HOMEOBOX_1"/>
    <property type="match status" value="1"/>
</dbReference>
<feature type="region of interest" description="Disordered" evidence="7">
    <location>
        <begin position="1"/>
        <end position="23"/>
    </location>
</feature>
<evidence type="ECO:0000256" key="6">
    <source>
        <dbReference type="RuleBase" id="RU000682"/>
    </source>
</evidence>
<dbReference type="Pfam" id="PF00046">
    <property type="entry name" value="Homeodomain"/>
    <property type="match status" value="1"/>
</dbReference>
<dbReference type="GO" id="GO:0030182">
    <property type="term" value="P:neuron differentiation"/>
    <property type="evidence" value="ECO:0007669"/>
    <property type="project" value="TreeGrafter"/>
</dbReference>
<dbReference type="CDD" id="cd00086">
    <property type="entry name" value="homeodomain"/>
    <property type="match status" value="1"/>
</dbReference>
<dbReference type="InterPro" id="IPR001356">
    <property type="entry name" value="HD"/>
</dbReference>
<feature type="DNA-binding region" description="Homeobox" evidence="5">
    <location>
        <begin position="55"/>
        <end position="114"/>
    </location>
</feature>
<dbReference type="PRINTS" id="PR00031">
    <property type="entry name" value="HTHREPRESSR"/>
</dbReference>
<accession>A0AAV3Z5H5</accession>
<protein>
    <submittedName>
        <fullName evidence="9">Ventral anterior homeobox</fullName>
    </submittedName>
</protein>
<keyword evidence="10" id="KW-1185">Reference proteome</keyword>
<keyword evidence="3 5" id="KW-0371">Homeobox</keyword>
<dbReference type="GO" id="GO:0005634">
    <property type="term" value="C:nucleus"/>
    <property type="evidence" value="ECO:0007669"/>
    <property type="project" value="UniProtKB-SubCell"/>
</dbReference>
<dbReference type="PANTHER" id="PTHR24339:SF28">
    <property type="entry name" value="E5-RELATED"/>
    <property type="match status" value="1"/>
</dbReference>
<dbReference type="SMART" id="SM00389">
    <property type="entry name" value="HOX"/>
    <property type="match status" value="1"/>
</dbReference>
<proteinExistence type="predicted"/>